<organism evidence="1 2">
    <name type="scientific">Funneliformis mosseae</name>
    <name type="common">Endomycorrhizal fungus</name>
    <name type="synonym">Glomus mosseae</name>
    <dbReference type="NCBI Taxonomy" id="27381"/>
    <lineage>
        <taxon>Eukaryota</taxon>
        <taxon>Fungi</taxon>
        <taxon>Fungi incertae sedis</taxon>
        <taxon>Mucoromycota</taxon>
        <taxon>Glomeromycotina</taxon>
        <taxon>Glomeromycetes</taxon>
        <taxon>Glomerales</taxon>
        <taxon>Glomeraceae</taxon>
        <taxon>Funneliformis</taxon>
    </lineage>
</organism>
<feature type="non-terminal residue" evidence="1">
    <location>
        <position position="1"/>
    </location>
</feature>
<evidence type="ECO:0000313" key="1">
    <source>
        <dbReference type="EMBL" id="CAG8687764.1"/>
    </source>
</evidence>
<gene>
    <name evidence="1" type="ORF">FMOSSE_LOCUS13182</name>
</gene>
<accession>A0A9N9ESJ5</accession>
<keyword evidence="2" id="KW-1185">Reference proteome</keyword>
<proteinExistence type="predicted"/>
<protein>
    <submittedName>
        <fullName evidence="1">5649_t:CDS:1</fullName>
    </submittedName>
</protein>
<reference evidence="1" key="1">
    <citation type="submission" date="2021-06" db="EMBL/GenBank/DDBJ databases">
        <authorList>
            <person name="Kallberg Y."/>
            <person name="Tangrot J."/>
            <person name="Rosling A."/>
        </authorList>
    </citation>
    <scope>NUCLEOTIDE SEQUENCE</scope>
    <source>
        <strain evidence="1">87-6 pot B 2015</strain>
    </source>
</reference>
<dbReference type="Proteomes" id="UP000789375">
    <property type="component" value="Unassembled WGS sequence"/>
</dbReference>
<sequence>MKDWGMLSVPRARFNQTQYEEVKRFWLDIEIEKSEIQMKQTEVYNNYLCQIPK</sequence>
<name>A0A9N9ESJ5_FUNMO</name>
<evidence type="ECO:0000313" key="2">
    <source>
        <dbReference type="Proteomes" id="UP000789375"/>
    </source>
</evidence>
<comment type="caution">
    <text evidence="1">The sequence shown here is derived from an EMBL/GenBank/DDBJ whole genome shotgun (WGS) entry which is preliminary data.</text>
</comment>
<dbReference type="AlphaFoldDB" id="A0A9N9ESJ5"/>
<dbReference type="EMBL" id="CAJVPP010007355">
    <property type="protein sequence ID" value="CAG8687764.1"/>
    <property type="molecule type" value="Genomic_DNA"/>
</dbReference>